<evidence type="ECO:0000313" key="5">
    <source>
        <dbReference type="Proteomes" id="UP000011087"/>
    </source>
</evidence>
<reference evidence="5" key="2">
    <citation type="submission" date="2012-11" db="EMBL/GenBank/DDBJ databases">
        <authorList>
            <person name="Kuo A."/>
            <person name="Curtis B.A."/>
            <person name="Tanifuji G."/>
            <person name="Burki F."/>
            <person name="Gruber A."/>
            <person name="Irimia M."/>
            <person name="Maruyama S."/>
            <person name="Arias M.C."/>
            <person name="Ball S.G."/>
            <person name="Gile G.H."/>
            <person name="Hirakawa Y."/>
            <person name="Hopkins J.F."/>
            <person name="Rensing S.A."/>
            <person name="Schmutz J."/>
            <person name="Symeonidi A."/>
            <person name="Elias M."/>
            <person name="Eveleigh R.J."/>
            <person name="Herman E.K."/>
            <person name="Klute M.J."/>
            <person name="Nakayama T."/>
            <person name="Obornik M."/>
            <person name="Reyes-Prieto A."/>
            <person name="Armbrust E.V."/>
            <person name="Aves S.J."/>
            <person name="Beiko R.G."/>
            <person name="Coutinho P."/>
            <person name="Dacks J.B."/>
            <person name="Durnford D.G."/>
            <person name="Fast N.M."/>
            <person name="Green B.R."/>
            <person name="Grisdale C."/>
            <person name="Hempe F."/>
            <person name="Henrissat B."/>
            <person name="Hoppner M.P."/>
            <person name="Ishida K.-I."/>
            <person name="Kim E."/>
            <person name="Koreny L."/>
            <person name="Kroth P.G."/>
            <person name="Liu Y."/>
            <person name="Malik S.-B."/>
            <person name="Maier U.G."/>
            <person name="McRose D."/>
            <person name="Mock T."/>
            <person name="Neilson J.A."/>
            <person name="Onodera N.T."/>
            <person name="Poole A.M."/>
            <person name="Pritham E.J."/>
            <person name="Richards T.A."/>
            <person name="Rocap G."/>
            <person name="Roy S.W."/>
            <person name="Sarai C."/>
            <person name="Schaack S."/>
            <person name="Shirato S."/>
            <person name="Slamovits C.H."/>
            <person name="Spencer D.F."/>
            <person name="Suzuki S."/>
            <person name="Worden A.Z."/>
            <person name="Zauner S."/>
            <person name="Barry K."/>
            <person name="Bell C."/>
            <person name="Bharti A.K."/>
            <person name="Crow J.A."/>
            <person name="Grimwood J."/>
            <person name="Kramer R."/>
            <person name="Lindquist E."/>
            <person name="Lucas S."/>
            <person name="Salamov A."/>
            <person name="McFadden G.I."/>
            <person name="Lane C.E."/>
            <person name="Keeling P.J."/>
            <person name="Gray M.W."/>
            <person name="Grigoriev I.V."/>
            <person name="Archibald J.M."/>
        </authorList>
    </citation>
    <scope>NUCLEOTIDE SEQUENCE</scope>
    <source>
        <strain evidence="5">CCMP2712</strain>
    </source>
</reference>
<dbReference type="PaxDb" id="55529-EKX46452"/>
<proteinExistence type="predicted"/>
<dbReference type="EnsemblProtists" id="EKX46452">
    <property type="protein sequence ID" value="EKX46452"/>
    <property type="gene ID" value="GUITHDRAFT_107656"/>
</dbReference>
<keyword evidence="5" id="KW-1185">Reference proteome</keyword>
<accession>L1JDS3</accession>
<dbReference type="EMBL" id="JH992994">
    <property type="protein sequence ID" value="EKX46452.1"/>
    <property type="molecule type" value="Genomic_DNA"/>
</dbReference>
<feature type="region of interest" description="Disordered" evidence="2">
    <location>
        <begin position="1"/>
        <end position="61"/>
    </location>
</feature>
<dbReference type="GeneID" id="17303221"/>
<reference evidence="4" key="3">
    <citation type="submission" date="2016-03" db="UniProtKB">
        <authorList>
            <consortium name="EnsemblProtists"/>
        </authorList>
    </citation>
    <scope>IDENTIFICATION</scope>
</reference>
<dbReference type="KEGG" id="gtt:GUITHDRAFT_107656"/>
<dbReference type="OMA" id="CEYLENY"/>
<dbReference type="AlphaFoldDB" id="L1JDS3"/>
<evidence type="ECO:0000313" key="3">
    <source>
        <dbReference type="EMBL" id="EKX46452.1"/>
    </source>
</evidence>
<feature type="coiled-coil region" evidence="1">
    <location>
        <begin position="138"/>
        <end position="237"/>
    </location>
</feature>
<dbReference type="STRING" id="905079.L1JDS3"/>
<protein>
    <submittedName>
        <fullName evidence="3 4">Uncharacterized protein</fullName>
    </submittedName>
</protein>
<organism evidence="3">
    <name type="scientific">Guillardia theta (strain CCMP2712)</name>
    <name type="common">Cryptophyte</name>
    <dbReference type="NCBI Taxonomy" id="905079"/>
    <lineage>
        <taxon>Eukaryota</taxon>
        <taxon>Cryptophyceae</taxon>
        <taxon>Pyrenomonadales</taxon>
        <taxon>Geminigeraceae</taxon>
        <taxon>Guillardia</taxon>
    </lineage>
</organism>
<reference evidence="3 5" key="1">
    <citation type="journal article" date="2012" name="Nature">
        <title>Algal genomes reveal evolutionary mosaicism and the fate of nucleomorphs.</title>
        <authorList>
            <consortium name="DOE Joint Genome Institute"/>
            <person name="Curtis B.A."/>
            <person name="Tanifuji G."/>
            <person name="Burki F."/>
            <person name="Gruber A."/>
            <person name="Irimia M."/>
            <person name="Maruyama S."/>
            <person name="Arias M.C."/>
            <person name="Ball S.G."/>
            <person name="Gile G.H."/>
            <person name="Hirakawa Y."/>
            <person name="Hopkins J.F."/>
            <person name="Kuo A."/>
            <person name="Rensing S.A."/>
            <person name="Schmutz J."/>
            <person name="Symeonidi A."/>
            <person name="Elias M."/>
            <person name="Eveleigh R.J."/>
            <person name="Herman E.K."/>
            <person name="Klute M.J."/>
            <person name="Nakayama T."/>
            <person name="Obornik M."/>
            <person name="Reyes-Prieto A."/>
            <person name="Armbrust E.V."/>
            <person name="Aves S.J."/>
            <person name="Beiko R.G."/>
            <person name="Coutinho P."/>
            <person name="Dacks J.B."/>
            <person name="Durnford D.G."/>
            <person name="Fast N.M."/>
            <person name="Green B.R."/>
            <person name="Grisdale C.J."/>
            <person name="Hempel F."/>
            <person name="Henrissat B."/>
            <person name="Hoppner M.P."/>
            <person name="Ishida K."/>
            <person name="Kim E."/>
            <person name="Koreny L."/>
            <person name="Kroth P.G."/>
            <person name="Liu Y."/>
            <person name="Malik S.B."/>
            <person name="Maier U.G."/>
            <person name="McRose D."/>
            <person name="Mock T."/>
            <person name="Neilson J.A."/>
            <person name="Onodera N.T."/>
            <person name="Poole A.M."/>
            <person name="Pritham E.J."/>
            <person name="Richards T.A."/>
            <person name="Rocap G."/>
            <person name="Roy S.W."/>
            <person name="Sarai C."/>
            <person name="Schaack S."/>
            <person name="Shirato S."/>
            <person name="Slamovits C.H."/>
            <person name="Spencer D.F."/>
            <person name="Suzuki S."/>
            <person name="Worden A.Z."/>
            <person name="Zauner S."/>
            <person name="Barry K."/>
            <person name="Bell C."/>
            <person name="Bharti A.K."/>
            <person name="Crow J.A."/>
            <person name="Grimwood J."/>
            <person name="Kramer R."/>
            <person name="Lindquist E."/>
            <person name="Lucas S."/>
            <person name="Salamov A."/>
            <person name="McFadden G.I."/>
            <person name="Lane C.E."/>
            <person name="Keeling P.J."/>
            <person name="Gray M.W."/>
            <person name="Grigoriev I.V."/>
            <person name="Archibald J.M."/>
        </authorList>
    </citation>
    <scope>NUCLEOTIDE SEQUENCE</scope>
    <source>
        <strain evidence="3 5">CCMP2712</strain>
    </source>
</reference>
<evidence type="ECO:0000313" key="4">
    <source>
        <dbReference type="EnsemblProtists" id="EKX46452"/>
    </source>
</evidence>
<feature type="coiled-coil region" evidence="1">
    <location>
        <begin position="281"/>
        <end position="463"/>
    </location>
</feature>
<dbReference type="RefSeq" id="XP_005833432.1">
    <property type="nucleotide sequence ID" value="XM_005833375.1"/>
</dbReference>
<keyword evidence="1" id="KW-0175">Coiled coil</keyword>
<name>L1JDS3_GUITC</name>
<gene>
    <name evidence="3" type="ORF">GUITHDRAFT_107656</name>
</gene>
<dbReference type="HOGENOM" id="CLU_514343_0_0_1"/>
<evidence type="ECO:0000256" key="2">
    <source>
        <dbReference type="SAM" id="MobiDB-lite"/>
    </source>
</evidence>
<dbReference type="Proteomes" id="UP000011087">
    <property type="component" value="Unassembled WGS sequence"/>
</dbReference>
<sequence>MSEARKWHPGPGRYSEGPRAMLSETESPKIRASYDAPTLIPARSPEGLHRPVVRPPSRELKDSSFNFPLADRAAKDKINPFRISADRVALATPDLIRKTAVAANEFKRLQDVESQYKTAEGFWKGEIDHLKNQMFDIRNKHLDEESKLQREKAMLEAKVGEMDKEMMQLRKLREWEEERAKLMKTNEALRERCDKGSEQLQSHDARIHEIHTVELRARKAEDSVAALKEQLSFANNRAIEDSQAAESAAAERLAVEVNKVEKLSDELLSARKSYTSILESLSEKDDHIRSLKEEIRANTEESLRLHNMIRTLEDDKEYLDSQLSNTREALSQKEQTIDRLEDDLKQAREHAEKERAQGSEHLRRLKQMEEDSVWIARSHETAMAGLKDRLSQESESVQRMNTEILALKEALNSAKRQEELRTLQHNHYVEKIEALEKEKKQESEQHKKSMQEIRKELQDIKEETFILQGREDALKKEVLVLSNQLEKAWEEECSRAVKEERVSAAKCKELMRSALQDLQHMYDKAVGNTK</sequence>
<evidence type="ECO:0000256" key="1">
    <source>
        <dbReference type="SAM" id="Coils"/>
    </source>
</evidence>